<dbReference type="Gene3D" id="3.30.420.40">
    <property type="match status" value="2"/>
</dbReference>
<protein>
    <submittedName>
        <fullName evidence="3">Glucokinase</fullName>
        <ecNumber evidence="3">2.7.1.2</ecNumber>
    </submittedName>
</protein>
<gene>
    <name evidence="3" type="primary">glcK</name>
    <name evidence="3" type="ORF">CCHOA_04535</name>
</gene>
<feature type="region of interest" description="Disordered" evidence="2">
    <location>
        <begin position="1"/>
        <end position="29"/>
    </location>
</feature>
<evidence type="ECO:0000256" key="2">
    <source>
        <dbReference type="SAM" id="MobiDB-lite"/>
    </source>
</evidence>
<dbReference type="OrthoDB" id="8772678at2"/>
<dbReference type="InterPro" id="IPR000600">
    <property type="entry name" value="ROK"/>
</dbReference>
<dbReference type="RefSeq" id="WP_123927257.1">
    <property type="nucleotide sequence ID" value="NZ_CP033896.1"/>
</dbReference>
<dbReference type="SUPFAM" id="SSF53067">
    <property type="entry name" value="Actin-like ATPase domain"/>
    <property type="match status" value="1"/>
</dbReference>
<evidence type="ECO:0000313" key="3">
    <source>
        <dbReference type="EMBL" id="AZA13315.1"/>
    </source>
</evidence>
<evidence type="ECO:0000256" key="1">
    <source>
        <dbReference type="ARBA" id="ARBA00006479"/>
    </source>
</evidence>
<dbReference type="EMBL" id="CP033896">
    <property type="protein sequence ID" value="AZA13315.1"/>
    <property type="molecule type" value="Genomic_DNA"/>
</dbReference>
<dbReference type="PANTHER" id="PTHR18964">
    <property type="entry name" value="ROK (REPRESSOR, ORF, KINASE) FAMILY"/>
    <property type="match status" value="1"/>
</dbReference>
<dbReference type="InterPro" id="IPR043129">
    <property type="entry name" value="ATPase_NBD"/>
</dbReference>
<comment type="similarity">
    <text evidence="1">Belongs to the ROK (NagC/XylR) family.</text>
</comment>
<accession>A0A3G6J5E7</accession>
<dbReference type="EC" id="2.7.1.2" evidence="3"/>
<dbReference type="PANTHER" id="PTHR18964:SF149">
    <property type="entry name" value="BIFUNCTIONAL UDP-N-ACETYLGLUCOSAMINE 2-EPIMERASE_N-ACETYLMANNOSAMINE KINASE"/>
    <property type="match status" value="1"/>
</dbReference>
<evidence type="ECO:0000313" key="4">
    <source>
        <dbReference type="Proteomes" id="UP000269019"/>
    </source>
</evidence>
<dbReference type="KEGG" id="ccho:CCHOA_04535"/>
<keyword evidence="4" id="KW-1185">Reference proteome</keyword>
<feature type="compositionally biased region" description="Low complexity" evidence="2">
    <location>
        <begin position="7"/>
        <end position="19"/>
    </location>
</feature>
<dbReference type="GO" id="GO:0004340">
    <property type="term" value="F:glucokinase activity"/>
    <property type="evidence" value="ECO:0007669"/>
    <property type="project" value="UniProtKB-EC"/>
</dbReference>
<dbReference type="AlphaFoldDB" id="A0A3G6J5E7"/>
<proteinExistence type="inferred from homology"/>
<name>A0A3G6J5E7_9CORY</name>
<feature type="compositionally biased region" description="Polar residues" evidence="2">
    <location>
        <begin position="20"/>
        <end position="29"/>
    </location>
</feature>
<reference evidence="3 4" key="1">
    <citation type="submission" date="2018-11" db="EMBL/GenBank/DDBJ databases">
        <authorList>
            <person name="Kleinhagauer T."/>
            <person name="Glaeser S.P."/>
            <person name="Spergser J."/>
            <person name="Ruckert C."/>
            <person name="Kaempfer P."/>
            <person name="Busse H.-J."/>
        </authorList>
    </citation>
    <scope>NUCLEOTIDE SEQUENCE [LARGE SCALE GENOMIC DNA]</scope>
    <source>
        <strain evidence="3 4">200CH</strain>
    </source>
</reference>
<sequence>MSNHSDTTPTTASSPHHTTGQPPTRHQPTQSLILGIDVGGTNIKRVIATAVGEILHESSTPTPQGGPNTIETAIVAAVGDLETIAHRDGLLTGEATIHPTIGVCVPGIVDESTGVAIHSANLHWDNLPLQARLTDTLARPVRLGHDVRTGARGEFRFGAGKHREHGCYIAIGTGIYLVTVIAGTPLAFHPWTGEIGQLPVPDPDAPTHTRTVETLCSAAGMARRVRALDPQLLPPQAGAKEVFALAAAGNPVAQHCVDDAIDYLATIIAHAAAILGPVPMVIGGGLRLAGSQLFSPLQAALAARCTAGGVPELIPAELGNLSQALGCVALATTA</sequence>
<keyword evidence="3" id="KW-0418">Kinase</keyword>
<dbReference type="Pfam" id="PF00480">
    <property type="entry name" value="ROK"/>
    <property type="match status" value="1"/>
</dbReference>
<organism evidence="3 4">
    <name type="scientific">Corynebacterium choanae</name>
    <dbReference type="NCBI Taxonomy" id="1862358"/>
    <lineage>
        <taxon>Bacteria</taxon>
        <taxon>Bacillati</taxon>
        <taxon>Actinomycetota</taxon>
        <taxon>Actinomycetes</taxon>
        <taxon>Mycobacteriales</taxon>
        <taxon>Corynebacteriaceae</taxon>
        <taxon>Corynebacterium</taxon>
    </lineage>
</organism>
<keyword evidence="3" id="KW-0808">Transferase</keyword>
<dbReference type="Proteomes" id="UP000269019">
    <property type="component" value="Chromosome"/>
</dbReference>